<dbReference type="Gene3D" id="3.50.50.60">
    <property type="entry name" value="FAD/NAD(P)-binding domain"/>
    <property type="match status" value="1"/>
</dbReference>
<dbReference type="RefSeq" id="WP_239742382.1">
    <property type="nucleotide sequence ID" value="NZ_JACSYB010000001.1"/>
</dbReference>
<dbReference type="PANTHER" id="PTHR16128">
    <property type="entry name" value="FAD/NAD(P)-BINDING OXIDOREDUCTASE FAMILY PROTEIN"/>
    <property type="match status" value="1"/>
</dbReference>
<feature type="domain" description="Amine oxidase" evidence="1">
    <location>
        <begin position="106"/>
        <end position="338"/>
    </location>
</feature>
<evidence type="ECO:0000259" key="1">
    <source>
        <dbReference type="Pfam" id="PF01593"/>
    </source>
</evidence>
<dbReference type="Pfam" id="PF13450">
    <property type="entry name" value="NAD_binding_8"/>
    <property type="match status" value="1"/>
</dbReference>
<sequence>MKRIAIIGAGLAGLTCGKALQQAGHDVVIFEKSRGIGGRLATRRAEPFYFDHGVAAFTASDDDFQGFVNQLLTEGVVAVWAVDQATPDDSLVSTKPHSVPKVSDCYSDYYVGIPAMNAIGKHLARGLTVQRNTRVASIIDHHPIFNSWELLSDKGETLGQFDWIISAMPVEQAKSFAQTSLHTKVLNKYALMPCSVLMLGFDPPLALDYEYAKIESEDIGKIIVNSAKPHREGGYSLVIHSTPAWTNRHIEEDKTACINHLTQAASQVLGIDLSTAAHKDIHHWRYATGEAVNPQSGDHHLGYLLDSEQNIGVCGDWLLKGDVESAYLSGQKLAKAIIKLLKSE</sequence>
<gene>
    <name evidence="2" type="ORF">H9W84_06060</name>
</gene>
<evidence type="ECO:0000313" key="2">
    <source>
        <dbReference type="EMBL" id="MCG8147694.1"/>
    </source>
</evidence>
<keyword evidence="3" id="KW-1185">Reference proteome</keyword>
<dbReference type="Gene3D" id="3.90.660.10">
    <property type="match status" value="1"/>
</dbReference>
<protein>
    <submittedName>
        <fullName evidence="2">FAD-dependent oxidoreductase</fullName>
    </submittedName>
</protein>
<name>A0A9X2A562_9GAMM</name>
<proteinExistence type="predicted"/>
<reference evidence="2" key="1">
    <citation type="submission" date="2021-08" db="EMBL/GenBank/DDBJ databases">
        <title>Complete genome sequence of Moraxella sp strain PS-22.</title>
        <authorList>
            <person name="Das S.K."/>
        </authorList>
    </citation>
    <scope>NUCLEOTIDE SEQUENCE</scope>
    <source>
        <strain evidence="2">PS-22</strain>
    </source>
</reference>
<dbReference type="GO" id="GO:0016491">
    <property type="term" value="F:oxidoreductase activity"/>
    <property type="evidence" value="ECO:0007669"/>
    <property type="project" value="InterPro"/>
</dbReference>
<dbReference type="Pfam" id="PF01593">
    <property type="entry name" value="Amino_oxidase"/>
    <property type="match status" value="1"/>
</dbReference>
<dbReference type="SUPFAM" id="SSF51905">
    <property type="entry name" value="FAD/NAD(P)-binding domain"/>
    <property type="match status" value="1"/>
</dbReference>
<accession>A0A9X2A562</accession>
<dbReference type="PANTHER" id="PTHR16128:SF5">
    <property type="entry name" value="FAD_NAD(P)-BINDING OXIDOREDUCTASE FAMILY PROTEIN"/>
    <property type="match status" value="1"/>
</dbReference>
<organism evidence="2 3">
    <name type="scientific">Moraxella tetraodonis</name>
    <dbReference type="NCBI Taxonomy" id="2767221"/>
    <lineage>
        <taxon>Bacteria</taxon>
        <taxon>Pseudomonadati</taxon>
        <taxon>Pseudomonadota</taxon>
        <taxon>Gammaproteobacteria</taxon>
        <taxon>Moraxellales</taxon>
        <taxon>Moraxellaceae</taxon>
        <taxon>Moraxella</taxon>
    </lineage>
</organism>
<dbReference type="EMBL" id="JACSYB010000001">
    <property type="protein sequence ID" value="MCG8147694.1"/>
    <property type="molecule type" value="Genomic_DNA"/>
</dbReference>
<dbReference type="PRINTS" id="PR00419">
    <property type="entry name" value="ADXRDTASE"/>
</dbReference>
<comment type="caution">
    <text evidence="2">The sequence shown here is derived from an EMBL/GenBank/DDBJ whole genome shotgun (WGS) entry which is preliminary data.</text>
</comment>
<dbReference type="Proteomes" id="UP001139238">
    <property type="component" value="Unassembled WGS sequence"/>
</dbReference>
<evidence type="ECO:0000313" key="3">
    <source>
        <dbReference type="Proteomes" id="UP001139238"/>
    </source>
</evidence>
<dbReference type="InterPro" id="IPR036188">
    <property type="entry name" value="FAD/NAD-bd_sf"/>
</dbReference>
<dbReference type="AlphaFoldDB" id="A0A9X2A562"/>
<dbReference type="InterPro" id="IPR002937">
    <property type="entry name" value="Amino_oxidase"/>
</dbReference>